<evidence type="ECO:0000256" key="2">
    <source>
        <dbReference type="ARBA" id="ARBA00022643"/>
    </source>
</evidence>
<dbReference type="PANTHER" id="PTHR23026">
    <property type="entry name" value="NADPH NITROREDUCTASE"/>
    <property type="match status" value="1"/>
</dbReference>
<dbReference type="RefSeq" id="WP_344862688.1">
    <property type="nucleotide sequence ID" value="NZ_BAAAZN010000009.1"/>
</dbReference>
<comment type="caution">
    <text evidence="5">The sequence shown here is derived from an EMBL/GenBank/DDBJ whole genome shotgun (WGS) entry which is preliminary data.</text>
</comment>
<dbReference type="EMBL" id="BAAAZN010000009">
    <property type="protein sequence ID" value="GAA3555637.1"/>
    <property type="molecule type" value="Genomic_DNA"/>
</dbReference>
<name>A0ABP6WTX4_9PSEU</name>
<organism evidence="5 6">
    <name type="scientific">Amycolatopsis ultiminotia</name>
    <dbReference type="NCBI Taxonomy" id="543629"/>
    <lineage>
        <taxon>Bacteria</taxon>
        <taxon>Bacillati</taxon>
        <taxon>Actinomycetota</taxon>
        <taxon>Actinomycetes</taxon>
        <taxon>Pseudonocardiales</taxon>
        <taxon>Pseudonocardiaceae</taxon>
        <taxon>Amycolatopsis</taxon>
    </lineage>
</organism>
<evidence type="ECO:0000313" key="6">
    <source>
        <dbReference type="Proteomes" id="UP001500689"/>
    </source>
</evidence>
<keyword evidence="1" id="KW-0285">Flavoprotein</keyword>
<sequence>MDALTLLTTTRSVRRKLDLERPVPRAVLEDCLRIAQQAPAAGTMLTAQRWIVVLDPLLRKEIAAIVRESAHAVWQRYAPQTDNRIFASGRYLVDHLDRVPALLIPCLPGRPPTRLVEQTSYFGSIYPSIWSFQLALRTHGLASSLCSYHLADREEDVARLLGIPADVTQIGLLAVGYSTQQEFSPAARPPVPEILSYDAWGWIR</sequence>
<dbReference type="Pfam" id="PF00881">
    <property type="entry name" value="Nitroreductase"/>
    <property type="match status" value="1"/>
</dbReference>
<gene>
    <name evidence="5" type="ORF">GCM10022222_44050</name>
</gene>
<dbReference type="InterPro" id="IPR029479">
    <property type="entry name" value="Nitroreductase"/>
</dbReference>
<keyword evidence="6" id="KW-1185">Reference proteome</keyword>
<reference evidence="6" key="1">
    <citation type="journal article" date="2019" name="Int. J. Syst. Evol. Microbiol.">
        <title>The Global Catalogue of Microorganisms (GCM) 10K type strain sequencing project: providing services to taxonomists for standard genome sequencing and annotation.</title>
        <authorList>
            <consortium name="The Broad Institute Genomics Platform"/>
            <consortium name="The Broad Institute Genome Sequencing Center for Infectious Disease"/>
            <person name="Wu L."/>
            <person name="Ma J."/>
        </authorList>
    </citation>
    <scope>NUCLEOTIDE SEQUENCE [LARGE SCALE GENOMIC DNA]</scope>
    <source>
        <strain evidence="6">JCM 16898</strain>
    </source>
</reference>
<protein>
    <submittedName>
        <fullName evidence="5">Nitroreductase family protein</fullName>
    </submittedName>
</protein>
<keyword evidence="2" id="KW-0288">FMN</keyword>
<feature type="domain" description="Nitroreductase" evidence="4">
    <location>
        <begin position="9"/>
        <end position="177"/>
    </location>
</feature>
<dbReference type="PANTHER" id="PTHR23026:SF90">
    <property type="entry name" value="IODOTYROSINE DEIODINASE 1"/>
    <property type="match status" value="1"/>
</dbReference>
<evidence type="ECO:0000256" key="1">
    <source>
        <dbReference type="ARBA" id="ARBA00022630"/>
    </source>
</evidence>
<dbReference type="SUPFAM" id="SSF55469">
    <property type="entry name" value="FMN-dependent nitroreductase-like"/>
    <property type="match status" value="1"/>
</dbReference>
<keyword evidence="3" id="KW-0560">Oxidoreductase</keyword>
<dbReference type="InterPro" id="IPR050627">
    <property type="entry name" value="Nitroreductase/BluB"/>
</dbReference>
<evidence type="ECO:0000256" key="3">
    <source>
        <dbReference type="ARBA" id="ARBA00023002"/>
    </source>
</evidence>
<dbReference type="Gene3D" id="3.40.109.10">
    <property type="entry name" value="NADH Oxidase"/>
    <property type="match status" value="1"/>
</dbReference>
<evidence type="ECO:0000313" key="5">
    <source>
        <dbReference type="EMBL" id="GAA3555637.1"/>
    </source>
</evidence>
<dbReference type="InterPro" id="IPR000415">
    <property type="entry name" value="Nitroreductase-like"/>
</dbReference>
<proteinExistence type="predicted"/>
<evidence type="ECO:0000259" key="4">
    <source>
        <dbReference type="Pfam" id="PF00881"/>
    </source>
</evidence>
<accession>A0ABP6WTX4</accession>
<dbReference type="Proteomes" id="UP001500689">
    <property type="component" value="Unassembled WGS sequence"/>
</dbReference>
<dbReference type="CDD" id="cd02062">
    <property type="entry name" value="Nitro_FMN_reductase"/>
    <property type="match status" value="1"/>
</dbReference>